<gene>
    <name evidence="1" type="ORF">P4O66_001250</name>
</gene>
<dbReference type="EMBL" id="JAROKS010000016">
    <property type="protein sequence ID" value="KAK1794546.1"/>
    <property type="molecule type" value="Genomic_DNA"/>
</dbReference>
<dbReference type="Proteomes" id="UP001239994">
    <property type="component" value="Unassembled WGS sequence"/>
</dbReference>
<keyword evidence="2" id="KW-1185">Reference proteome</keyword>
<dbReference type="InterPro" id="IPR043502">
    <property type="entry name" value="DNA/RNA_pol_sf"/>
</dbReference>
<dbReference type="PANTHER" id="PTHR15503:SF22">
    <property type="entry name" value="TRANSPOSON TY3-I GAG POLYPROTEIN"/>
    <property type="match status" value="1"/>
</dbReference>
<dbReference type="Gene3D" id="3.10.10.10">
    <property type="entry name" value="HIV Type 1 Reverse Transcriptase, subunit A, domain 1"/>
    <property type="match status" value="1"/>
</dbReference>
<dbReference type="SUPFAM" id="SSF56672">
    <property type="entry name" value="DNA/RNA polymerases"/>
    <property type="match status" value="1"/>
</dbReference>
<proteinExistence type="predicted"/>
<protein>
    <submittedName>
        <fullName evidence="1">Uncharacterized protein</fullName>
    </submittedName>
</protein>
<sequence length="138" mass="15383">MVTKGDHSLDCLTLPTVNLCSTSVESPAENHTFTVPQVYQDLAMVFSKQRATLLSPHRTYDFSIDLLEGAVLPKAHIYPLSQEEEKAMETYISEALSQDFIQPSTFPRHLASSFGSFEPQRTCWAGEFQGPGQILDDT</sequence>
<reference evidence="1" key="1">
    <citation type="submission" date="2023-03" db="EMBL/GenBank/DDBJ databases">
        <title>Electrophorus voltai genome.</title>
        <authorList>
            <person name="Bian C."/>
        </authorList>
    </citation>
    <scope>NUCLEOTIDE SEQUENCE</scope>
    <source>
        <strain evidence="1">CB-2022</strain>
        <tissue evidence="1">Muscle</tissue>
    </source>
</reference>
<dbReference type="AlphaFoldDB" id="A0AAD8ZAT7"/>
<evidence type="ECO:0000313" key="1">
    <source>
        <dbReference type="EMBL" id="KAK1794546.1"/>
    </source>
</evidence>
<accession>A0AAD8ZAT7</accession>
<evidence type="ECO:0000313" key="2">
    <source>
        <dbReference type="Proteomes" id="UP001239994"/>
    </source>
</evidence>
<name>A0AAD8ZAT7_9TELE</name>
<organism evidence="1 2">
    <name type="scientific">Electrophorus voltai</name>
    <dbReference type="NCBI Taxonomy" id="2609070"/>
    <lineage>
        <taxon>Eukaryota</taxon>
        <taxon>Metazoa</taxon>
        <taxon>Chordata</taxon>
        <taxon>Craniata</taxon>
        <taxon>Vertebrata</taxon>
        <taxon>Euteleostomi</taxon>
        <taxon>Actinopterygii</taxon>
        <taxon>Neopterygii</taxon>
        <taxon>Teleostei</taxon>
        <taxon>Ostariophysi</taxon>
        <taxon>Gymnotiformes</taxon>
        <taxon>Gymnotoidei</taxon>
        <taxon>Gymnotidae</taxon>
        <taxon>Electrophorus</taxon>
    </lineage>
</organism>
<dbReference type="PANTHER" id="PTHR15503">
    <property type="entry name" value="LDOC1 RELATED"/>
    <property type="match status" value="1"/>
</dbReference>
<dbReference type="InterPro" id="IPR032567">
    <property type="entry name" value="RTL1-rel"/>
</dbReference>
<comment type="caution">
    <text evidence="1">The sequence shown here is derived from an EMBL/GenBank/DDBJ whole genome shotgun (WGS) entry which is preliminary data.</text>
</comment>